<dbReference type="InterPro" id="IPR008979">
    <property type="entry name" value="Galactose-bd-like_sf"/>
</dbReference>
<feature type="domain" description="Xaa-Pro dipeptidyl-peptidase C-terminal" evidence="3">
    <location>
        <begin position="352"/>
        <end position="607"/>
    </location>
</feature>
<dbReference type="NCBIfam" id="TIGR00976">
    <property type="entry name" value="CocE_NonD"/>
    <property type="match status" value="1"/>
</dbReference>
<gene>
    <name evidence="4" type="ORF">SAMN04488556_0411</name>
</gene>
<evidence type="ECO:0000259" key="3">
    <source>
        <dbReference type="SMART" id="SM00939"/>
    </source>
</evidence>
<feature type="region of interest" description="Disordered" evidence="2">
    <location>
        <begin position="582"/>
        <end position="612"/>
    </location>
</feature>
<dbReference type="SUPFAM" id="SSF49785">
    <property type="entry name" value="Galactose-binding domain-like"/>
    <property type="match status" value="1"/>
</dbReference>
<dbReference type="RefSeq" id="WP_092900872.1">
    <property type="nucleotide sequence ID" value="NZ_FOZS01000001.1"/>
</dbReference>
<dbReference type="Pfam" id="PF02129">
    <property type="entry name" value="Peptidase_S15"/>
    <property type="match status" value="1"/>
</dbReference>
<keyword evidence="5" id="KW-1185">Reference proteome</keyword>
<proteinExistence type="predicted"/>
<dbReference type="InterPro" id="IPR050585">
    <property type="entry name" value="Xaa-Pro_dipeptidyl-ppase/CocE"/>
</dbReference>
<feature type="compositionally biased region" description="Polar residues" evidence="2">
    <location>
        <begin position="415"/>
        <end position="426"/>
    </location>
</feature>
<dbReference type="Pfam" id="PF08530">
    <property type="entry name" value="PepX_C"/>
    <property type="match status" value="1"/>
</dbReference>
<dbReference type="InterPro" id="IPR000383">
    <property type="entry name" value="Xaa-Pro-like_dom"/>
</dbReference>
<evidence type="ECO:0000313" key="5">
    <source>
        <dbReference type="Proteomes" id="UP000199199"/>
    </source>
</evidence>
<dbReference type="EMBL" id="FOZS01000001">
    <property type="protein sequence ID" value="SFS36861.1"/>
    <property type="molecule type" value="Genomic_DNA"/>
</dbReference>
<dbReference type="InterPro" id="IPR029058">
    <property type="entry name" value="AB_hydrolase_fold"/>
</dbReference>
<evidence type="ECO:0000313" key="4">
    <source>
        <dbReference type="EMBL" id="SFS36861.1"/>
    </source>
</evidence>
<feature type="compositionally biased region" description="Basic and acidic residues" evidence="2">
    <location>
        <begin position="405"/>
        <end position="414"/>
    </location>
</feature>
<dbReference type="GO" id="GO:0008239">
    <property type="term" value="F:dipeptidyl-peptidase activity"/>
    <property type="evidence" value="ECO:0007669"/>
    <property type="project" value="InterPro"/>
</dbReference>
<dbReference type="Gene3D" id="1.10.3020.10">
    <property type="entry name" value="alpha-amino acid ester hydrolase ( Helical cap domain)"/>
    <property type="match status" value="1"/>
</dbReference>
<dbReference type="OrthoDB" id="189882at2157"/>
<keyword evidence="1" id="KW-0378">Hydrolase</keyword>
<dbReference type="PANTHER" id="PTHR43056">
    <property type="entry name" value="PEPTIDASE S9 PROLYL OLIGOPEPTIDASE"/>
    <property type="match status" value="1"/>
</dbReference>
<dbReference type="InterPro" id="IPR005674">
    <property type="entry name" value="CocE/Ser_esterase"/>
</dbReference>
<dbReference type="Gene3D" id="3.40.50.1820">
    <property type="entry name" value="alpha/beta hydrolase"/>
    <property type="match status" value="1"/>
</dbReference>
<dbReference type="PANTHER" id="PTHR43056:SF10">
    <property type="entry name" value="COCE_NOND FAMILY, PUTATIVE (AFU_ORTHOLOGUE AFUA_7G00600)-RELATED"/>
    <property type="match status" value="1"/>
</dbReference>
<protein>
    <recommendedName>
        <fullName evidence="3">Xaa-Pro dipeptidyl-peptidase C-terminal domain-containing protein</fullName>
    </recommendedName>
</protein>
<dbReference type="SUPFAM" id="SSF53474">
    <property type="entry name" value="alpha/beta-Hydrolases"/>
    <property type="match status" value="1"/>
</dbReference>
<reference evidence="5" key="1">
    <citation type="submission" date="2016-10" db="EMBL/GenBank/DDBJ databases">
        <authorList>
            <person name="Varghese N."/>
            <person name="Submissions S."/>
        </authorList>
    </citation>
    <scope>NUCLEOTIDE SEQUENCE [LARGE SCALE GENOMIC DNA]</scope>
    <source>
        <strain evidence="5">DSM 22427</strain>
    </source>
</reference>
<dbReference type="AlphaFoldDB" id="A0A1I6P9K7"/>
<dbReference type="SMART" id="SM00939">
    <property type="entry name" value="PepX_C"/>
    <property type="match status" value="1"/>
</dbReference>
<dbReference type="Proteomes" id="UP000199199">
    <property type="component" value="Unassembled WGS sequence"/>
</dbReference>
<accession>A0A1I6P9K7</accession>
<evidence type="ECO:0000256" key="1">
    <source>
        <dbReference type="ARBA" id="ARBA00022801"/>
    </source>
</evidence>
<dbReference type="InterPro" id="IPR013736">
    <property type="entry name" value="Xaa-Pro_dipept_C"/>
</dbReference>
<dbReference type="Gene3D" id="2.60.120.260">
    <property type="entry name" value="Galactose-binding domain-like"/>
    <property type="match status" value="1"/>
</dbReference>
<name>A0A1I6P9K7_9EURY</name>
<evidence type="ECO:0000256" key="2">
    <source>
        <dbReference type="SAM" id="MobiDB-lite"/>
    </source>
</evidence>
<sequence length="612" mass="68166">MHLDSHTRLRRRRLLLLLGAGATTGIAGCFESEETSEGPVDGRTESNVMIEMRDGVELATDIYRPAADGEYPALLMRTPYNKAEESIPAGTDIAVENGYAVVLQDVRGRFDSDGTFDPFVFEAEDGYDTIEWIADRSWSDGQVGMLGSSYVGMTTWQAALADPPALEAIAPMITPSDYYEHIKYPSGAFELASAFGWTMQVISQGMEGGQLEDADPEAIETFTEEVAANPMEYMRYRPLEEIPSFDELAPYWHDWHQHSTYDEFWAELDVTKGIDGVDLPVLHAGGWYDIFLTGHTEVYRSIQDDGSERMRENHHMIIGPWDHLTFGTSETTVGDRDFGDQSASTMVSERILPWFDHHLKGEETGATRYPDVEYFQMGDDEWREDTRWPPDHEPTTYFLTSDDGANSRHGDGKLTESSVKSGSTVDSYEYDPTDPVPSVGGPVLNPAVVPPGVRDQSTVEERADVLVYTSEALPEPVSVAGQPSVALFASSSAPDTDFTAKLVDVEPDGYAANITEGVVRARYRESLEDPSFMTPGTVYEFDLDLWPTAHTFAQGHRIRLELSSSNFPRFDRNPNAEIDEISKATEDDVQSATQQVLHDEDRRSRLTLPVVD</sequence>
<feature type="region of interest" description="Disordered" evidence="2">
    <location>
        <begin position="397"/>
        <end position="426"/>
    </location>
</feature>
<organism evidence="4 5">
    <name type="scientific">Halostagnicola kamekurae</name>
    <dbReference type="NCBI Taxonomy" id="619731"/>
    <lineage>
        <taxon>Archaea</taxon>
        <taxon>Methanobacteriati</taxon>
        <taxon>Methanobacteriota</taxon>
        <taxon>Stenosarchaea group</taxon>
        <taxon>Halobacteria</taxon>
        <taxon>Halobacteriales</taxon>
        <taxon>Natrialbaceae</taxon>
        <taxon>Halostagnicola</taxon>
    </lineage>
</organism>